<evidence type="ECO:0000313" key="2">
    <source>
        <dbReference type="EMBL" id="PGH15162.1"/>
    </source>
</evidence>
<reference evidence="2 3" key="1">
    <citation type="submission" date="2017-10" db="EMBL/GenBank/DDBJ databases">
        <title>Comparative genomics in systemic dimorphic fungi from Ajellomycetaceae.</title>
        <authorList>
            <person name="Munoz J.F."/>
            <person name="Mcewen J.G."/>
            <person name="Clay O.K."/>
            <person name="Cuomo C.A."/>
        </authorList>
    </citation>
    <scope>NUCLEOTIDE SEQUENCE [LARGE SCALE GENOMIC DNA]</scope>
    <source>
        <strain evidence="2 3">UAMH5409</strain>
    </source>
</reference>
<protein>
    <submittedName>
        <fullName evidence="2">Uncharacterized protein</fullName>
    </submittedName>
</protein>
<accession>A0A2B7Y2S8</accession>
<name>A0A2B7Y2S8_9EURO</name>
<evidence type="ECO:0000256" key="1">
    <source>
        <dbReference type="SAM" id="MobiDB-lite"/>
    </source>
</evidence>
<feature type="region of interest" description="Disordered" evidence="1">
    <location>
        <begin position="77"/>
        <end position="96"/>
    </location>
</feature>
<keyword evidence="3" id="KW-1185">Reference proteome</keyword>
<dbReference type="AlphaFoldDB" id="A0A2B7Y2S8"/>
<evidence type="ECO:0000313" key="3">
    <source>
        <dbReference type="Proteomes" id="UP000223968"/>
    </source>
</evidence>
<proteinExistence type="predicted"/>
<gene>
    <name evidence="2" type="ORF">AJ79_02527</name>
</gene>
<organism evidence="2 3">
    <name type="scientific">Helicocarpus griseus UAMH5409</name>
    <dbReference type="NCBI Taxonomy" id="1447875"/>
    <lineage>
        <taxon>Eukaryota</taxon>
        <taxon>Fungi</taxon>
        <taxon>Dikarya</taxon>
        <taxon>Ascomycota</taxon>
        <taxon>Pezizomycotina</taxon>
        <taxon>Eurotiomycetes</taxon>
        <taxon>Eurotiomycetidae</taxon>
        <taxon>Onygenales</taxon>
        <taxon>Ajellomycetaceae</taxon>
        <taxon>Helicocarpus</taxon>
    </lineage>
</organism>
<dbReference type="EMBL" id="PDNB01000027">
    <property type="protein sequence ID" value="PGH15162.1"/>
    <property type="molecule type" value="Genomic_DNA"/>
</dbReference>
<sequence length="96" mass="10302">MSALFCLLSGAVSGPGVGNRNLFSRTSAPLSKPDYSVEAAPPHSHGTSTLVQLLLKEETKKNLVGILASKSNVHKRLSEMDESRAKLKEERKGLKG</sequence>
<comment type="caution">
    <text evidence="2">The sequence shown here is derived from an EMBL/GenBank/DDBJ whole genome shotgun (WGS) entry which is preliminary data.</text>
</comment>
<dbReference type="Proteomes" id="UP000223968">
    <property type="component" value="Unassembled WGS sequence"/>
</dbReference>